<evidence type="ECO:0000313" key="11">
    <source>
        <dbReference type="Proteomes" id="UP000821853"/>
    </source>
</evidence>
<dbReference type="PANTHER" id="PTHR11616:SF309">
    <property type="entry name" value="TRANSPORTER"/>
    <property type="match status" value="1"/>
</dbReference>
<comment type="similarity">
    <text evidence="2 9">Belongs to the sodium:neurotransmitter symporter (SNF) (TC 2.A.22) family.</text>
</comment>
<keyword evidence="4 9" id="KW-0812">Transmembrane</keyword>
<organism evidence="10 11">
    <name type="scientific">Haemaphysalis longicornis</name>
    <name type="common">Bush tick</name>
    <dbReference type="NCBI Taxonomy" id="44386"/>
    <lineage>
        <taxon>Eukaryota</taxon>
        <taxon>Metazoa</taxon>
        <taxon>Ecdysozoa</taxon>
        <taxon>Arthropoda</taxon>
        <taxon>Chelicerata</taxon>
        <taxon>Arachnida</taxon>
        <taxon>Acari</taxon>
        <taxon>Parasitiformes</taxon>
        <taxon>Ixodida</taxon>
        <taxon>Ixodoidea</taxon>
        <taxon>Ixodidae</taxon>
        <taxon>Haemaphysalinae</taxon>
        <taxon>Haemaphysalis</taxon>
    </lineage>
</organism>
<evidence type="ECO:0000313" key="10">
    <source>
        <dbReference type="EMBL" id="KAH9381481.1"/>
    </source>
</evidence>
<proteinExistence type="inferred from homology"/>
<evidence type="ECO:0000256" key="3">
    <source>
        <dbReference type="ARBA" id="ARBA00022448"/>
    </source>
</evidence>
<dbReference type="VEuPathDB" id="VectorBase:HLOH_059124"/>
<sequence>MKTDKKFLEALGTPFGVVRGNADYEVAPTADKDCPRGLVVDDEVLLDVDALPAKPESTAGADDLGSSEEDLPLRGNWGGKLDFIFGCVSYAVGLGNVWRFPYLAYENGGGQYRSALPSSLYCSQLGVKETCVGAGAFPSLVAVPDISNLLEAINLRTGFSRLMSMDTEKDVDKFEKRKRKTLRMFLAREIVYFHLSLLARALLKK</sequence>
<dbReference type="GO" id="GO:0035725">
    <property type="term" value="P:sodium ion transmembrane transport"/>
    <property type="evidence" value="ECO:0007669"/>
    <property type="project" value="TreeGrafter"/>
</dbReference>
<keyword evidence="6" id="KW-1133">Transmembrane helix</keyword>
<evidence type="ECO:0000256" key="1">
    <source>
        <dbReference type="ARBA" id="ARBA00004141"/>
    </source>
</evidence>
<dbReference type="EMBL" id="JABSTR010000011">
    <property type="protein sequence ID" value="KAH9381481.1"/>
    <property type="molecule type" value="Genomic_DNA"/>
</dbReference>
<evidence type="ECO:0000256" key="5">
    <source>
        <dbReference type="ARBA" id="ARBA00022847"/>
    </source>
</evidence>
<keyword evidence="8" id="KW-0479">Metal-binding</keyword>
<evidence type="ECO:0000256" key="8">
    <source>
        <dbReference type="PIRSR" id="PIRSR600175-1"/>
    </source>
</evidence>
<dbReference type="InterPro" id="IPR037272">
    <property type="entry name" value="SNS_sf"/>
</dbReference>
<evidence type="ECO:0000256" key="4">
    <source>
        <dbReference type="ARBA" id="ARBA00022692"/>
    </source>
</evidence>
<keyword evidence="5 9" id="KW-0769">Symport</keyword>
<evidence type="ECO:0000256" key="7">
    <source>
        <dbReference type="ARBA" id="ARBA00023136"/>
    </source>
</evidence>
<dbReference type="GO" id="GO:0005886">
    <property type="term" value="C:plasma membrane"/>
    <property type="evidence" value="ECO:0007669"/>
    <property type="project" value="TreeGrafter"/>
</dbReference>
<evidence type="ECO:0000256" key="9">
    <source>
        <dbReference type="RuleBase" id="RU003732"/>
    </source>
</evidence>
<dbReference type="Proteomes" id="UP000821853">
    <property type="component" value="Chromosome 9"/>
</dbReference>
<comment type="subcellular location">
    <subcellularLocation>
        <location evidence="1">Membrane</location>
        <topology evidence="1">Multi-pass membrane protein</topology>
    </subcellularLocation>
</comment>
<comment type="caution">
    <text evidence="10">The sequence shown here is derived from an EMBL/GenBank/DDBJ whole genome shotgun (WGS) entry which is preliminary data.</text>
</comment>
<dbReference type="PROSITE" id="PS00610">
    <property type="entry name" value="NA_NEUROTRAN_SYMP_1"/>
    <property type="match status" value="1"/>
</dbReference>
<dbReference type="GO" id="GO:0006865">
    <property type="term" value="P:amino acid transport"/>
    <property type="evidence" value="ECO:0007669"/>
    <property type="project" value="TreeGrafter"/>
</dbReference>
<dbReference type="GO" id="GO:0015293">
    <property type="term" value="F:symporter activity"/>
    <property type="evidence" value="ECO:0007669"/>
    <property type="project" value="UniProtKB-KW"/>
</dbReference>
<accession>A0A9J6H3A1</accession>
<gene>
    <name evidence="10" type="ORF">HPB48_021559</name>
</gene>
<keyword evidence="7" id="KW-0472">Membrane</keyword>
<dbReference type="PROSITE" id="PS50267">
    <property type="entry name" value="NA_NEUROTRAN_SYMP_3"/>
    <property type="match status" value="1"/>
</dbReference>
<keyword evidence="11" id="KW-1185">Reference proteome</keyword>
<feature type="binding site" evidence="8">
    <location>
        <position position="92"/>
    </location>
    <ligand>
        <name>Na(+)</name>
        <dbReference type="ChEBI" id="CHEBI:29101"/>
        <label>1</label>
    </ligand>
</feature>
<feature type="binding site" evidence="8">
    <location>
        <position position="96"/>
    </location>
    <ligand>
        <name>Na(+)</name>
        <dbReference type="ChEBI" id="CHEBI:29101"/>
        <label>1</label>
    </ligand>
</feature>
<dbReference type="OrthoDB" id="10524902at2759"/>
<reference evidence="10 11" key="1">
    <citation type="journal article" date="2020" name="Cell">
        <title>Large-Scale Comparative Analyses of Tick Genomes Elucidate Their Genetic Diversity and Vector Capacities.</title>
        <authorList>
            <consortium name="Tick Genome and Microbiome Consortium (TIGMIC)"/>
            <person name="Jia N."/>
            <person name="Wang J."/>
            <person name="Shi W."/>
            <person name="Du L."/>
            <person name="Sun Y."/>
            <person name="Zhan W."/>
            <person name="Jiang J.F."/>
            <person name="Wang Q."/>
            <person name="Zhang B."/>
            <person name="Ji P."/>
            <person name="Bell-Sakyi L."/>
            <person name="Cui X.M."/>
            <person name="Yuan T.T."/>
            <person name="Jiang B.G."/>
            <person name="Yang W.F."/>
            <person name="Lam T.T."/>
            <person name="Chang Q.C."/>
            <person name="Ding S.J."/>
            <person name="Wang X.J."/>
            <person name="Zhu J.G."/>
            <person name="Ruan X.D."/>
            <person name="Zhao L."/>
            <person name="Wei J.T."/>
            <person name="Ye R.Z."/>
            <person name="Que T.C."/>
            <person name="Du C.H."/>
            <person name="Zhou Y.H."/>
            <person name="Cheng J.X."/>
            <person name="Dai P.F."/>
            <person name="Guo W.B."/>
            <person name="Han X.H."/>
            <person name="Huang E.J."/>
            <person name="Li L.F."/>
            <person name="Wei W."/>
            <person name="Gao Y.C."/>
            <person name="Liu J.Z."/>
            <person name="Shao H.Z."/>
            <person name="Wang X."/>
            <person name="Wang C.C."/>
            <person name="Yang T.C."/>
            <person name="Huo Q.B."/>
            <person name="Li W."/>
            <person name="Chen H.Y."/>
            <person name="Chen S.E."/>
            <person name="Zhou L.G."/>
            <person name="Ni X.B."/>
            <person name="Tian J.H."/>
            <person name="Sheng Y."/>
            <person name="Liu T."/>
            <person name="Pan Y.S."/>
            <person name="Xia L.Y."/>
            <person name="Li J."/>
            <person name="Zhao F."/>
            <person name="Cao W.C."/>
        </authorList>
    </citation>
    <scope>NUCLEOTIDE SEQUENCE [LARGE SCALE GENOMIC DNA]</scope>
    <source>
        <strain evidence="10">HaeL-2018</strain>
    </source>
</reference>
<dbReference type="AlphaFoldDB" id="A0A9J6H3A1"/>
<keyword evidence="3 9" id="KW-0813">Transport</keyword>
<feature type="binding site" evidence="8">
    <location>
        <position position="91"/>
    </location>
    <ligand>
        <name>Na(+)</name>
        <dbReference type="ChEBI" id="CHEBI:29101"/>
        <label>1</label>
    </ligand>
</feature>
<keyword evidence="8" id="KW-0915">Sodium</keyword>
<dbReference type="InterPro" id="IPR000175">
    <property type="entry name" value="Na/ntran_symport"/>
</dbReference>
<name>A0A9J6H3A1_HAELO</name>
<dbReference type="SUPFAM" id="SSF161070">
    <property type="entry name" value="SNF-like"/>
    <property type="match status" value="1"/>
</dbReference>
<dbReference type="PANTHER" id="PTHR11616">
    <property type="entry name" value="SODIUM/CHLORIDE DEPENDENT TRANSPORTER"/>
    <property type="match status" value="1"/>
</dbReference>
<evidence type="ECO:0000256" key="6">
    <source>
        <dbReference type="ARBA" id="ARBA00022989"/>
    </source>
</evidence>
<dbReference type="GO" id="GO:0046872">
    <property type="term" value="F:metal ion binding"/>
    <property type="evidence" value="ECO:0007669"/>
    <property type="project" value="UniProtKB-KW"/>
</dbReference>
<evidence type="ECO:0000256" key="2">
    <source>
        <dbReference type="ARBA" id="ARBA00006459"/>
    </source>
</evidence>
<protein>
    <recommendedName>
        <fullName evidence="9">Transporter</fullName>
    </recommendedName>
</protein>
<dbReference type="Pfam" id="PF00209">
    <property type="entry name" value="SNF"/>
    <property type="match status" value="1"/>
</dbReference>